<dbReference type="Gene3D" id="3.40.50.850">
    <property type="entry name" value="Isochorismatase-like"/>
    <property type="match status" value="1"/>
</dbReference>
<protein>
    <submittedName>
        <fullName evidence="3">Isochorismatase family protein</fullName>
    </submittedName>
</protein>
<dbReference type="InterPro" id="IPR050272">
    <property type="entry name" value="Isochorismatase-like_hydrls"/>
</dbReference>
<name>A0A7K3W9Z6_9ACTN</name>
<dbReference type="PANTHER" id="PTHR43540:SF1">
    <property type="entry name" value="ISOCHORISMATASE HYDROLASE"/>
    <property type="match status" value="1"/>
</dbReference>
<gene>
    <name evidence="3" type="ORF">G1H19_04510</name>
</gene>
<reference evidence="3 4" key="1">
    <citation type="submission" date="2020-02" db="EMBL/GenBank/DDBJ databases">
        <title>The whole genome sequence of CPCC 205119.</title>
        <authorList>
            <person name="Jiang Z."/>
        </authorList>
    </citation>
    <scope>NUCLEOTIDE SEQUENCE [LARGE SCALE GENOMIC DNA]</scope>
    <source>
        <strain evidence="3 4">CPCC 205119</strain>
    </source>
</reference>
<accession>A0A7K3W9Z6</accession>
<dbReference type="AlphaFoldDB" id="A0A7K3W9Z6"/>
<keyword evidence="1" id="KW-0378">Hydrolase</keyword>
<dbReference type="Pfam" id="PF00857">
    <property type="entry name" value="Isochorismatase"/>
    <property type="match status" value="1"/>
</dbReference>
<evidence type="ECO:0000256" key="1">
    <source>
        <dbReference type="ARBA" id="ARBA00022801"/>
    </source>
</evidence>
<dbReference type="Proteomes" id="UP000470470">
    <property type="component" value="Unassembled WGS sequence"/>
</dbReference>
<dbReference type="InterPro" id="IPR000868">
    <property type="entry name" value="Isochorismatase-like_dom"/>
</dbReference>
<sequence length="190" mass="19711">MVDPVRAYVDPASALYAGVEDAVGGMVELLAVARAAGVPVVFTQVVYRADGADGGVFWRKVPALAANFTEGNPMGAFIPGVEPQPGETVLVKKYPSAFFGTPLAPMLTALGVDTVVIGGLSTSGCVRATATDAMSHGFLPLVVEDAVGDRHEAPHRANLFDLAAKVGEVRPLAAVREWLQTLTPPGGDRS</sequence>
<proteinExistence type="predicted"/>
<dbReference type="GO" id="GO:0016787">
    <property type="term" value="F:hydrolase activity"/>
    <property type="evidence" value="ECO:0007669"/>
    <property type="project" value="UniProtKB-KW"/>
</dbReference>
<dbReference type="PANTHER" id="PTHR43540">
    <property type="entry name" value="PEROXYUREIDOACRYLATE/UREIDOACRYLATE AMIDOHYDROLASE-RELATED"/>
    <property type="match status" value="1"/>
</dbReference>
<keyword evidence="4" id="KW-1185">Reference proteome</keyword>
<comment type="caution">
    <text evidence="3">The sequence shown here is derived from an EMBL/GenBank/DDBJ whole genome shotgun (WGS) entry which is preliminary data.</text>
</comment>
<dbReference type="EMBL" id="JAAGWK010000009">
    <property type="protein sequence ID" value="NEL53275.1"/>
    <property type="molecule type" value="Genomic_DNA"/>
</dbReference>
<evidence type="ECO:0000259" key="2">
    <source>
        <dbReference type="Pfam" id="PF00857"/>
    </source>
</evidence>
<dbReference type="InterPro" id="IPR036380">
    <property type="entry name" value="Isochorismatase-like_sf"/>
</dbReference>
<organism evidence="3 4">
    <name type="scientific">Goekera deserti</name>
    <dbReference type="NCBI Taxonomy" id="2497753"/>
    <lineage>
        <taxon>Bacteria</taxon>
        <taxon>Bacillati</taxon>
        <taxon>Actinomycetota</taxon>
        <taxon>Actinomycetes</taxon>
        <taxon>Geodermatophilales</taxon>
        <taxon>Geodermatophilaceae</taxon>
        <taxon>Goekera</taxon>
    </lineage>
</organism>
<evidence type="ECO:0000313" key="4">
    <source>
        <dbReference type="Proteomes" id="UP000470470"/>
    </source>
</evidence>
<evidence type="ECO:0000313" key="3">
    <source>
        <dbReference type="EMBL" id="NEL53275.1"/>
    </source>
</evidence>
<dbReference type="SUPFAM" id="SSF52499">
    <property type="entry name" value="Isochorismatase-like hydrolases"/>
    <property type="match status" value="1"/>
</dbReference>
<feature type="domain" description="Isochorismatase-like" evidence="2">
    <location>
        <begin position="2"/>
        <end position="170"/>
    </location>
</feature>